<keyword evidence="2" id="KW-1185">Reference proteome</keyword>
<dbReference type="EMBL" id="CAKOAT010719598">
    <property type="protein sequence ID" value="CAH8386759.1"/>
    <property type="molecule type" value="Genomic_DNA"/>
</dbReference>
<evidence type="ECO:0000313" key="1">
    <source>
        <dbReference type="EMBL" id="CAH8386759.1"/>
    </source>
</evidence>
<protein>
    <submittedName>
        <fullName evidence="1">Uncharacterized protein</fullName>
    </submittedName>
</protein>
<accession>A0ABC8LSC8</accession>
<reference evidence="1 2" key="1">
    <citation type="submission" date="2022-03" db="EMBL/GenBank/DDBJ databases">
        <authorList>
            <person name="Macdonald S."/>
            <person name="Ahmed S."/>
            <person name="Newling K."/>
        </authorList>
    </citation>
    <scope>NUCLEOTIDE SEQUENCE [LARGE SCALE GENOMIC DNA]</scope>
</reference>
<comment type="caution">
    <text evidence="1">The sequence shown here is derived from an EMBL/GenBank/DDBJ whole genome shotgun (WGS) entry which is preliminary data.</text>
</comment>
<sequence length="67" mass="8017">MYYSMLVIRVSILIKEKKVMWVCSVGLSSRFRHLKLGELLLTRVFLFIHLRFVRIVKLEYGVCSKLR</sequence>
<gene>
    <name evidence="1" type="ORF">ERUC_LOCUS39242</name>
</gene>
<evidence type="ECO:0000313" key="2">
    <source>
        <dbReference type="Proteomes" id="UP001642260"/>
    </source>
</evidence>
<organism evidence="1 2">
    <name type="scientific">Eruca vesicaria subsp. sativa</name>
    <name type="common">Garden rocket</name>
    <name type="synonym">Eruca sativa</name>
    <dbReference type="NCBI Taxonomy" id="29727"/>
    <lineage>
        <taxon>Eukaryota</taxon>
        <taxon>Viridiplantae</taxon>
        <taxon>Streptophyta</taxon>
        <taxon>Embryophyta</taxon>
        <taxon>Tracheophyta</taxon>
        <taxon>Spermatophyta</taxon>
        <taxon>Magnoliopsida</taxon>
        <taxon>eudicotyledons</taxon>
        <taxon>Gunneridae</taxon>
        <taxon>Pentapetalae</taxon>
        <taxon>rosids</taxon>
        <taxon>malvids</taxon>
        <taxon>Brassicales</taxon>
        <taxon>Brassicaceae</taxon>
        <taxon>Brassiceae</taxon>
        <taxon>Eruca</taxon>
    </lineage>
</organism>
<dbReference type="AlphaFoldDB" id="A0ABC8LSC8"/>
<proteinExistence type="predicted"/>
<name>A0ABC8LSC8_ERUVS</name>
<dbReference type="Proteomes" id="UP001642260">
    <property type="component" value="Unassembled WGS sequence"/>
</dbReference>